<organism evidence="1">
    <name type="scientific">freshwater metagenome</name>
    <dbReference type="NCBI Taxonomy" id="449393"/>
    <lineage>
        <taxon>unclassified sequences</taxon>
        <taxon>metagenomes</taxon>
        <taxon>ecological metagenomes</taxon>
    </lineage>
</organism>
<sequence>MQLESGEGGVDEGDGVQIARGIHCRAVEMNRDGFEIARDRVHIDFWVRLHLRDGIVERCLAVPQVSPECNHRTRRFRLSVAHARSAAVRRIVTDTSLNAVSIGACGL</sequence>
<dbReference type="EMBL" id="CAEZTD010000155">
    <property type="protein sequence ID" value="CAB4573395.1"/>
    <property type="molecule type" value="Genomic_DNA"/>
</dbReference>
<gene>
    <name evidence="1" type="ORF">UFOPK1591_01434</name>
</gene>
<evidence type="ECO:0000313" key="1">
    <source>
        <dbReference type="EMBL" id="CAB4573395.1"/>
    </source>
</evidence>
<proteinExistence type="predicted"/>
<name>A0A6J6EDV7_9ZZZZ</name>
<protein>
    <submittedName>
        <fullName evidence="1">Unannotated protein</fullName>
    </submittedName>
</protein>
<reference evidence="1" key="1">
    <citation type="submission" date="2020-05" db="EMBL/GenBank/DDBJ databases">
        <authorList>
            <person name="Chiriac C."/>
            <person name="Salcher M."/>
            <person name="Ghai R."/>
            <person name="Kavagutti S V."/>
        </authorList>
    </citation>
    <scope>NUCLEOTIDE SEQUENCE</scope>
</reference>
<accession>A0A6J6EDV7</accession>
<dbReference type="AlphaFoldDB" id="A0A6J6EDV7"/>